<evidence type="ECO:0000313" key="1">
    <source>
        <dbReference type="EMBL" id="KAH6934947.1"/>
    </source>
</evidence>
<comment type="caution">
    <text evidence="1">The sequence shown here is derived from an EMBL/GenBank/DDBJ whole genome shotgun (WGS) entry which is preliminary data.</text>
</comment>
<accession>A0ACB7SLK9</accession>
<evidence type="ECO:0000313" key="2">
    <source>
        <dbReference type="Proteomes" id="UP000821845"/>
    </source>
</evidence>
<organism evidence="1 2">
    <name type="scientific">Hyalomma asiaticum</name>
    <name type="common">Tick</name>
    <dbReference type="NCBI Taxonomy" id="266040"/>
    <lineage>
        <taxon>Eukaryota</taxon>
        <taxon>Metazoa</taxon>
        <taxon>Ecdysozoa</taxon>
        <taxon>Arthropoda</taxon>
        <taxon>Chelicerata</taxon>
        <taxon>Arachnida</taxon>
        <taxon>Acari</taxon>
        <taxon>Parasitiformes</taxon>
        <taxon>Ixodida</taxon>
        <taxon>Ixodoidea</taxon>
        <taxon>Ixodidae</taxon>
        <taxon>Hyalomminae</taxon>
        <taxon>Hyalomma</taxon>
    </lineage>
</organism>
<keyword evidence="2" id="KW-1185">Reference proteome</keyword>
<gene>
    <name evidence="1" type="ORF">HPB50_002480</name>
</gene>
<protein>
    <submittedName>
        <fullName evidence="1">Uncharacterized protein</fullName>
    </submittedName>
</protein>
<dbReference type="Proteomes" id="UP000821845">
    <property type="component" value="Chromosome 3"/>
</dbReference>
<proteinExistence type="predicted"/>
<reference evidence="1" key="1">
    <citation type="submission" date="2020-05" db="EMBL/GenBank/DDBJ databases">
        <title>Large-scale comparative analyses of tick genomes elucidate their genetic diversity and vector capacities.</title>
        <authorList>
            <person name="Jia N."/>
            <person name="Wang J."/>
            <person name="Shi W."/>
            <person name="Du L."/>
            <person name="Sun Y."/>
            <person name="Zhan W."/>
            <person name="Jiang J."/>
            <person name="Wang Q."/>
            <person name="Zhang B."/>
            <person name="Ji P."/>
            <person name="Sakyi L.B."/>
            <person name="Cui X."/>
            <person name="Yuan T."/>
            <person name="Jiang B."/>
            <person name="Yang W."/>
            <person name="Lam T.T.-Y."/>
            <person name="Chang Q."/>
            <person name="Ding S."/>
            <person name="Wang X."/>
            <person name="Zhu J."/>
            <person name="Ruan X."/>
            <person name="Zhao L."/>
            <person name="Wei J."/>
            <person name="Que T."/>
            <person name="Du C."/>
            <person name="Cheng J."/>
            <person name="Dai P."/>
            <person name="Han X."/>
            <person name="Huang E."/>
            <person name="Gao Y."/>
            <person name="Liu J."/>
            <person name="Shao H."/>
            <person name="Ye R."/>
            <person name="Li L."/>
            <person name="Wei W."/>
            <person name="Wang X."/>
            <person name="Wang C."/>
            <person name="Yang T."/>
            <person name="Huo Q."/>
            <person name="Li W."/>
            <person name="Guo W."/>
            <person name="Chen H."/>
            <person name="Zhou L."/>
            <person name="Ni X."/>
            <person name="Tian J."/>
            <person name="Zhou Y."/>
            <person name="Sheng Y."/>
            <person name="Liu T."/>
            <person name="Pan Y."/>
            <person name="Xia L."/>
            <person name="Li J."/>
            <person name="Zhao F."/>
            <person name="Cao W."/>
        </authorList>
    </citation>
    <scope>NUCLEOTIDE SEQUENCE</scope>
    <source>
        <strain evidence="1">Hyas-2018</strain>
    </source>
</reference>
<dbReference type="EMBL" id="CM023483">
    <property type="protein sequence ID" value="KAH6934947.1"/>
    <property type="molecule type" value="Genomic_DNA"/>
</dbReference>
<name>A0ACB7SLK9_HYAAI</name>
<sequence>MLNKHVFFLVQILTAIASSPVSASGLDFCPADDSRALPGEEHGNSTFRDYCSFIEQPSASCALASHAFASFHVTSSSPGLIYPPPPPRIFSGRGGSVAATMLNKHVFFLVQLKPVARTVPSTFPLELKEGLPHAPLPEVSRLFTSVKRKLLLAPPWCDCLRFESVEGDKHGAK</sequence>